<dbReference type="OrthoDB" id="4951845at2759"/>
<evidence type="ECO:0000313" key="3">
    <source>
        <dbReference type="Proteomes" id="UP000076842"/>
    </source>
</evidence>
<accession>A0A165FKK8</accession>
<feature type="transmembrane region" description="Helical" evidence="1">
    <location>
        <begin position="12"/>
        <end position="29"/>
    </location>
</feature>
<evidence type="ECO:0008006" key="4">
    <source>
        <dbReference type="Google" id="ProtNLM"/>
    </source>
</evidence>
<keyword evidence="1" id="KW-0812">Transmembrane</keyword>
<name>A0A165FKK8_9BASI</name>
<evidence type="ECO:0000256" key="1">
    <source>
        <dbReference type="SAM" id="Phobius"/>
    </source>
</evidence>
<dbReference type="EMBL" id="KV423971">
    <property type="protein sequence ID" value="KZT56881.1"/>
    <property type="molecule type" value="Genomic_DNA"/>
</dbReference>
<dbReference type="GO" id="GO:0009306">
    <property type="term" value="P:protein secretion"/>
    <property type="evidence" value="ECO:0007669"/>
    <property type="project" value="InterPro"/>
</dbReference>
<proteinExistence type="predicted"/>
<reference evidence="2 3" key="1">
    <citation type="journal article" date="2016" name="Mol. Biol. Evol.">
        <title>Comparative Genomics of Early-Diverging Mushroom-Forming Fungi Provides Insights into the Origins of Lignocellulose Decay Capabilities.</title>
        <authorList>
            <person name="Nagy L.G."/>
            <person name="Riley R."/>
            <person name="Tritt A."/>
            <person name="Adam C."/>
            <person name="Daum C."/>
            <person name="Floudas D."/>
            <person name="Sun H."/>
            <person name="Yadav J.S."/>
            <person name="Pangilinan J."/>
            <person name="Larsson K.H."/>
            <person name="Matsuura K."/>
            <person name="Barry K."/>
            <person name="Labutti K."/>
            <person name="Kuo R."/>
            <person name="Ohm R.A."/>
            <person name="Bhattacharya S.S."/>
            <person name="Shirouzu T."/>
            <person name="Yoshinaga Y."/>
            <person name="Martin F.M."/>
            <person name="Grigoriev I.V."/>
            <person name="Hibbett D.S."/>
        </authorList>
    </citation>
    <scope>NUCLEOTIDE SEQUENCE [LARGE SCALE GENOMIC DNA]</scope>
    <source>
        <strain evidence="2 3">HHB12733</strain>
    </source>
</reference>
<dbReference type="AlphaFoldDB" id="A0A165FKK8"/>
<dbReference type="PANTHER" id="PTHR28011">
    <property type="entry name" value="NON-CLASSICAL EXPORT PROTEIN 1"/>
    <property type="match status" value="1"/>
</dbReference>
<dbReference type="STRING" id="1353952.A0A165FKK8"/>
<dbReference type="PANTHER" id="PTHR28011:SF1">
    <property type="entry name" value="NON-CLASSICAL EXPORT PROTEIN 1"/>
    <property type="match status" value="1"/>
</dbReference>
<dbReference type="InParanoid" id="A0A165FKK8"/>
<dbReference type="InterPro" id="IPR024242">
    <property type="entry name" value="NCE101"/>
</dbReference>
<dbReference type="Pfam" id="PF11654">
    <property type="entry name" value="NCE101"/>
    <property type="match status" value="1"/>
</dbReference>
<evidence type="ECO:0000313" key="2">
    <source>
        <dbReference type="EMBL" id="KZT56881.1"/>
    </source>
</evidence>
<dbReference type="Proteomes" id="UP000076842">
    <property type="component" value="Unassembled WGS sequence"/>
</dbReference>
<gene>
    <name evidence="2" type="ORF">CALCODRAFT_483642</name>
</gene>
<sequence length="87" mass="10132">MSVPIYYLFGKYVDPLFGVFTGAVAYYLWENHPRTAPPQGSHLADLIKWRFTKPEDRPKHPDWDRIKADLQQMEKELAGPGGQTKQW</sequence>
<protein>
    <recommendedName>
        <fullName evidence="4">Non-classical export protein 1</fullName>
    </recommendedName>
</protein>
<organism evidence="2 3">
    <name type="scientific">Calocera cornea HHB12733</name>
    <dbReference type="NCBI Taxonomy" id="1353952"/>
    <lineage>
        <taxon>Eukaryota</taxon>
        <taxon>Fungi</taxon>
        <taxon>Dikarya</taxon>
        <taxon>Basidiomycota</taxon>
        <taxon>Agaricomycotina</taxon>
        <taxon>Dacrymycetes</taxon>
        <taxon>Dacrymycetales</taxon>
        <taxon>Dacrymycetaceae</taxon>
        <taxon>Calocera</taxon>
    </lineage>
</organism>
<keyword evidence="1" id="KW-1133">Transmembrane helix</keyword>
<dbReference type="FunCoup" id="A0A165FKK8">
    <property type="interactions" value="22"/>
</dbReference>
<keyword evidence="1" id="KW-0472">Membrane</keyword>
<keyword evidence="3" id="KW-1185">Reference proteome</keyword>